<accession>A0A4C1UEI9</accession>
<gene>
    <name evidence="2" type="ORF">EVAR_14204_1</name>
</gene>
<feature type="compositionally biased region" description="Polar residues" evidence="1">
    <location>
        <begin position="145"/>
        <end position="156"/>
    </location>
</feature>
<evidence type="ECO:0000313" key="3">
    <source>
        <dbReference type="Proteomes" id="UP000299102"/>
    </source>
</evidence>
<reference evidence="2 3" key="1">
    <citation type="journal article" date="2019" name="Commun. Biol.">
        <title>The bagworm genome reveals a unique fibroin gene that provides high tensile strength.</title>
        <authorList>
            <person name="Kono N."/>
            <person name="Nakamura H."/>
            <person name="Ohtoshi R."/>
            <person name="Tomita M."/>
            <person name="Numata K."/>
            <person name="Arakawa K."/>
        </authorList>
    </citation>
    <scope>NUCLEOTIDE SEQUENCE [LARGE SCALE GENOMIC DNA]</scope>
</reference>
<comment type="caution">
    <text evidence="2">The sequence shown here is derived from an EMBL/GenBank/DDBJ whole genome shotgun (WGS) entry which is preliminary data.</text>
</comment>
<protein>
    <recommendedName>
        <fullName evidence="4">Reverse transcriptase domain-containing protein</fullName>
    </recommendedName>
</protein>
<evidence type="ECO:0008006" key="4">
    <source>
        <dbReference type="Google" id="ProtNLM"/>
    </source>
</evidence>
<organism evidence="2 3">
    <name type="scientific">Eumeta variegata</name>
    <name type="common">Bagworm moth</name>
    <name type="synonym">Eumeta japonica</name>
    <dbReference type="NCBI Taxonomy" id="151549"/>
    <lineage>
        <taxon>Eukaryota</taxon>
        <taxon>Metazoa</taxon>
        <taxon>Ecdysozoa</taxon>
        <taxon>Arthropoda</taxon>
        <taxon>Hexapoda</taxon>
        <taxon>Insecta</taxon>
        <taxon>Pterygota</taxon>
        <taxon>Neoptera</taxon>
        <taxon>Endopterygota</taxon>
        <taxon>Lepidoptera</taxon>
        <taxon>Glossata</taxon>
        <taxon>Ditrysia</taxon>
        <taxon>Tineoidea</taxon>
        <taxon>Psychidae</taxon>
        <taxon>Oiketicinae</taxon>
        <taxon>Eumeta</taxon>
    </lineage>
</organism>
<name>A0A4C1UEI9_EUMVA</name>
<proteinExistence type="predicted"/>
<dbReference type="AlphaFoldDB" id="A0A4C1UEI9"/>
<evidence type="ECO:0000256" key="1">
    <source>
        <dbReference type="SAM" id="MobiDB-lite"/>
    </source>
</evidence>
<evidence type="ECO:0000313" key="2">
    <source>
        <dbReference type="EMBL" id="GBP24871.1"/>
    </source>
</evidence>
<dbReference type="OrthoDB" id="410104at2759"/>
<keyword evidence="3" id="KW-1185">Reference proteome</keyword>
<sequence length="202" mass="23399">MTNSIPIDITINEQKLEYVEEYVNLGQIITPNYQMSKEIYKRIASGRKKYWALKEILKSKELGIKIEKRTSAIYILPCIVYSCETWVLTKRYRDELGRCQKSMERTMLGPYTANDRRWPVFGREARARGQKVPLQPPQGIDPRYPTQTSVPKGLSQPLSRQNLVVEEQPAPTLSTQRPKLLSTINQVICPTPERPEETVKYQ</sequence>
<dbReference type="Proteomes" id="UP000299102">
    <property type="component" value="Unassembled WGS sequence"/>
</dbReference>
<dbReference type="PANTHER" id="PTHR47027">
    <property type="entry name" value="REVERSE TRANSCRIPTASE DOMAIN-CONTAINING PROTEIN"/>
    <property type="match status" value="1"/>
</dbReference>
<dbReference type="EMBL" id="BGZK01000166">
    <property type="protein sequence ID" value="GBP24871.1"/>
    <property type="molecule type" value="Genomic_DNA"/>
</dbReference>
<dbReference type="PANTHER" id="PTHR47027:SF29">
    <property type="entry name" value="C2H2-TYPE DOMAIN-CONTAINING PROTEIN"/>
    <property type="match status" value="1"/>
</dbReference>
<feature type="region of interest" description="Disordered" evidence="1">
    <location>
        <begin position="129"/>
        <end position="156"/>
    </location>
</feature>